<dbReference type="PROSITE" id="PS52004">
    <property type="entry name" value="KS3_2"/>
    <property type="match status" value="1"/>
</dbReference>
<evidence type="ECO:0000313" key="3">
    <source>
        <dbReference type="EMBL" id="KAF7404756.1"/>
    </source>
</evidence>
<dbReference type="InterPro" id="IPR014031">
    <property type="entry name" value="Ketoacyl_synth_C"/>
</dbReference>
<dbReference type="SMART" id="SM00825">
    <property type="entry name" value="PKS_KS"/>
    <property type="match status" value="1"/>
</dbReference>
<organism evidence="3 4">
    <name type="scientific">Vespula vulgaris</name>
    <name type="common">Yellow jacket</name>
    <name type="synonym">Wasp</name>
    <dbReference type="NCBI Taxonomy" id="7454"/>
    <lineage>
        <taxon>Eukaryota</taxon>
        <taxon>Metazoa</taxon>
        <taxon>Ecdysozoa</taxon>
        <taxon>Arthropoda</taxon>
        <taxon>Hexapoda</taxon>
        <taxon>Insecta</taxon>
        <taxon>Pterygota</taxon>
        <taxon>Neoptera</taxon>
        <taxon>Endopterygota</taxon>
        <taxon>Hymenoptera</taxon>
        <taxon>Apocrita</taxon>
        <taxon>Aculeata</taxon>
        <taxon>Vespoidea</taxon>
        <taxon>Vespidae</taxon>
        <taxon>Vespinae</taxon>
        <taxon>Vespula</taxon>
    </lineage>
</organism>
<feature type="domain" description="Ketosynthase family 3 (KS3)" evidence="2">
    <location>
        <begin position="119"/>
        <end position="509"/>
    </location>
</feature>
<comment type="similarity">
    <text evidence="1">Belongs to the thiolase-like superfamily. Beta-ketoacyl-ACP synthases family.</text>
</comment>
<dbReference type="InterPro" id="IPR016035">
    <property type="entry name" value="Acyl_Trfase/lysoPLipase"/>
</dbReference>
<dbReference type="Pfam" id="PF02801">
    <property type="entry name" value="Ketoacyl-synt_C"/>
    <property type="match status" value="1"/>
</dbReference>
<keyword evidence="1" id="KW-0808">Transferase</keyword>
<evidence type="ECO:0000259" key="2">
    <source>
        <dbReference type="PROSITE" id="PS52004"/>
    </source>
</evidence>
<dbReference type="Gene3D" id="3.90.180.10">
    <property type="entry name" value="Medium-chain alcohol dehydrogenases, catalytic domain"/>
    <property type="match status" value="1"/>
</dbReference>
<comment type="caution">
    <text evidence="3">The sequence shown here is derived from an EMBL/GenBank/DDBJ whole genome shotgun (WGS) entry which is preliminary data.</text>
</comment>
<dbReference type="InterPro" id="IPR014030">
    <property type="entry name" value="Ketoacyl_synth_N"/>
</dbReference>
<dbReference type="Proteomes" id="UP000614350">
    <property type="component" value="Unassembled WGS sequence"/>
</dbReference>
<accession>A0A834KFD4</accession>
<keyword evidence="4" id="KW-1185">Reference proteome</keyword>
<dbReference type="Pfam" id="PF00109">
    <property type="entry name" value="ketoacyl-synt"/>
    <property type="match status" value="2"/>
</dbReference>
<dbReference type="InterPro" id="IPR020841">
    <property type="entry name" value="PKS_Beta-ketoAc_synthase_dom"/>
</dbReference>
<sequence length="609" mass="68477">MVIDIEDHQQFHHCQTFNEKYVSVRFFKIIDAVVACGLEMHKVVANNISTIKWKTIEFYKDEENKSTEKFDSPMLWDISDTLPLPETNVNVFTSPKKLGGKDIFKDVTILVSNITESRETALFVIGYVGTREKREFIKDTFSSINEHHTEHSRETSLEKMILQRTDGTGRFLENGKFDLAVSNQLSSKLFMKGICFHGLMLDQIIYHKDQVETALHVSRKAYGKTHTVDPMCKMMLKHTYKAIIDAGINPEDIRESRTGVFISVSLSDSETTLLYGKYQLGVTGPSYNVDTTCSSSHSAMKYAYRAIRSGQCDYEIVSGSNLCLHLYVTLQFARLDTDYTKFCCKVFDEGANGYTRSECVSVAFLQKAKSAKRINVAIIHAETNCDGYKKEGMTYPRKKIQSTLFEIFYKDAVVDTNDLTNPLKVEFVKSHIGHTEPANGISSIVKAIISMKSGIIPLNINFNGLRKDVKGLIGGRIDVVTQLTCLDGEYIAINSFDFGGGNAHVLLKSNPKIKINKELLCNDLSRLVAVSGRIAEAVENILNEKSICFVFPGMDSQWSEICKDLMKFPTFAKVIEKCDAMLKPRKLHIYEILTSADNILHSFVGIAAT</sequence>
<protein>
    <recommendedName>
        <fullName evidence="2">Ketosynthase family 3 (KS3) domain-containing protein</fullName>
    </recommendedName>
</protein>
<dbReference type="GO" id="GO:0004312">
    <property type="term" value="F:fatty acid synthase activity"/>
    <property type="evidence" value="ECO:0007669"/>
    <property type="project" value="TreeGrafter"/>
</dbReference>
<dbReference type="Gene3D" id="3.40.47.10">
    <property type="match status" value="1"/>
</dbReference>
<evidence type="ECO:0000256" key="1">
    <source>
        <dbReference type="RuleBase" id="RU003694"/>
    </source>
</evidence>
<dbReference type="PANTHER" id="PTHR43775:SF23">
    <property type="entry name" value="FATTY ACID SYNTHASE 3"/>
    <property type="match status" value="1"/>
</dbReference>
<dbReference type="PANTHER" id="PTHR43775">
    <property type="entry name" value="FATTY ACID SYNTHASE"/>
    <property type="match status" value="1"/>
</dbReference>
<dbReference type="SUPFAM" id="SSF52151">
    <property type="entry name" value="FabD/lysophospholipase-like"/>
    <property type="match status" value="1"/>
</dbReference>
<dbReference type="Pfam" id="PF16197">
    <property type="entry name" value="KAsynt_C_assoc"/>
    <property type="match status" value="1"/>
</dbReference>
<evidence type="ECO:0000313" key="4">
    <source>
        <dbReference type="Proteomes" id="UP000614350"/>
    </source>
</evidence>
<proteinExistence type="inferred from homology"/>
<dbReference type="Gene3D" id="3.40.366.10">
    <property type="entry name" value="Malonyl-Coenzyme A Acyl Carrier Protein, domain 2"/>
    <property type="match status" value="1"/>
</dbReference>
<dbReference type="InterPro" id="IPR032821">
    <property type="entry name" value="PKS_assoc"/>
</dbReference>
<dbReference type="CDD" id="cd00833">
    <property type="entry name" value="PKS"/>
    <property type="match status" value="1"/>
</dbReference>
<dbReference type="AlphaFoldDB" id="A0A834KFD4"/>
<dbReference type="SUPFAM" id="SSF53901">
    <property type="entry name" value="Thiolase-like"/>
    <property type="match status" value="2"/>
</dbReference>
<dbReference type="EMBL" id="JACSEA010000003">
    <property type="protein sequence ID" value="KAF7404756.1"/>
    <property type="molecule type" value="Genomic_DNA"/>
</dbReference>
<dbReference type="InterPro" id="IPR050091">
    <property type="entry name" value="PKS_NRPS_Biosynth_Enz"/>
</dbReference>
<dbReference type="InterPro" id="IPR001227">
    <property type="entry name" value="Ac_transferase_dom_sf"/>
</dbReference>
<reference evidence="3" key="1">
    <citation type="journal article" date="2020" name="G3 (Bethesda)">
        <title>High-Quality Assemblies for Three Invasive Social Wasps from the &lt;i&gt;Vespula&lt;/i&gt; Genus.</title>
        <authorList>
            <person name="Harrop T.W.R."/>
            <person name="Guhlin J."/>
            <person name="McLaughlin G.M."/>
            <person name="Permina E."/>
            <person name="Stockwell P."/>
            <person name="Gilligan J."/>
            <person name="Le Lec M.F."/>
            <person name="Gruber M.A.M."/>
            <person name="Quinn O."/>
            <person name="Lovegrove M."/>
            <person name="Duncan E.J."/>
            <person name="Remnant E.J."/>
            <person name="Van Eeckhoven J."/>
            <person name="Graham B."/>
            <person name="Knapp R.A."/>
            <person name="Langford K.W."/>
            <person name="Kronenberg Z."/>
            <person name="Press M.O."/>
            <person name="Eacker S.M."/>
            <person name="Wilson-Rankin E.E."/>
            <person name="Purcell J."/>
            <person name="Lester P.J."/>
            <person name="Dearden P.K."/>
        </authorList>
    </citation>
    <scope>NUCLEOTIDE SEQUENCE</scope>
    <source>
        <strain evidence="3">Marl-1</strain>
    </source>
</reference>
<dbReference type="InterPro" id="IPR016039">
    <property type="entry name" value="Thiolase-like"/>
</dbReference>
<name>A0A834KFD4_VESVU</name>
<gene>
    <name evidence="3" type="ORF">HZH66_003662</name>
</gene>
<dbReference type="GO" id="GO:0006633">
    <property type="term" value="P:fatty acid biosynthetic process"/>
    <property type="evidence" value="ECO:0007669"/>
    <property type="project" value="TreeGrafter"/>
</dbReference>